<sequence>MRLGIASWSFILITLVFLVVKDGCARKITEETEADNQLMKPSVHHDLKQSPTIMPIEVSNVKLDDLHKQHKDKANEDDDDDDDHHDHDHDHDHDDHHHHHHLDHENDHA</sequence>
<keyword evidence="4" id="KW-1185">Reference proteome</keyword>
<feature type="compositionally biased region" description="Basic and acidic residues" evidence="1">
    <location>
        <begin position="84"/>
        <end position="95"/>
    </location>
</feature>
<evidence type="ECO:0000256" key="2">
    <source>
        <dbReference type="SAM" id="SignalP"/>
    </source>
</evidence>
<protein>
    <submittedName>
        <fullName evidence="3">Uncharacterized protein</fullName>
    </submittedName>
</protein>
<dbReference type="EMBL" id="JASCZI010120850">
    <property type="protein sequence ID" value="MED6155854.1"/>
    <property type="molecule type" value="Genomic_DNA"/>
</dbReference>
<dbReference type="Proteomes" id="UP001341840">
    <property type="component" value="Unassembled WGS sequence"/>
</dbReference>
<name>A0ABU6U4I0_9FABA</name>
<accession>A0ABU6U4I0</accession>
<feature type="region of interest" description="Disordered" evidence="1">
    <location>
        <begin position="31"/>
        <end position="109"/>
    </location>
</feature>
<evidence type="ECO:0000256" key="1">
    <source>
        <dbReference type="SAM" id="MobiDB-lite"/>
    </source>
</evidence>
<feature type="chain" id="PRO_5046158972" evidence="2">
    <location>
        <begin position="26"/>
        <end position="109"/>
    </location>
</feature>
<reference evidence="3 4" key="1">
    <citation type="journal article" date="2023" name="Plants (Basel)">
        <title>Bridging the Gap: Combining Genomics and Transcriptomics Approaches to Understand Stylosanthes scabra, an Orphan Legume from the Brazilian Caatinga.</title>
        <authorList>
            <person name="Ferreira-Neto J.R.C."/>
            <person name="da Silva M.D."/>
            <person name="Binneck E."/>
            <person name="de Melo N.F."/>
            <person name="da Silva R.H."/>
            <person name="de Melo A.L.T.M."/>
            <person name="Pandolfi V."/>
            <person name="Bustamante F.O."/>
            <person name="Brasileiro-Vidal A.C."/>
            <person name="Benko-Iseppon A.M."/>
        </authorList>
    </citation>
    <scope>NUCLEOTIDE SEQUENCE [LARGE SCALE GENOMIC DNA]</scope>
    <source>
        <tissue evidence="3">Leaves</tissue>
    </source>
</reference>
<feature type="signal peptide" evidence="2">
    <location>
        <begin position="1"/>
        <end position="25"/>
    </location>
</feature>
<evidence type="ECO:0000313" key="3">
    <source>
        <dbReference type="EMBL" id="MED6155854.1"/>
    </source>
</evidence>
<organism evidence="3 4">
    <name type="scientific">Stylosanthes scabra</name>
    <dbReference type="NCBI Taxonomy" id="79078"/>
    <lineage>
        <taxon>Eukaryota</taxon>
        <taxon>Viridiplantae</taxon>
        <taxon>Streptophyta</taxon>
        <taxon>Embryophyta</taxon>
        <taxon>Tracheophyta</taxon>
        <taxon>Spermatophyta</taxon>
        <taxon>Magnoliopsida</taxon>
        <taxon>eudicotyledons</taxon>
        <taxon>Gunneridae</taxon>
        <taxon>Pentapetalae</taxon>
        <taxon>rosids</taxon>
        <taxon>fabids</taxon>
        <taxon>Fabales</taxon>
        <taxon>Fabaceae</taxon>
        <taxon>Papilionoideae</taxon>
        <taxon>50 kb inversion clade</taxon>
        <taxon>dalbergioids sensu lato</taxon>
        <taxon>Dalbergieae</taxon>
        <taxon>Pterocarpus clade</taxon>
        <taxon>Stylosanthes</taxon>
    </lineage>
</organism>
<gene>
    <name evidence="3" type="ORF">PIB30_009328</name>
</gene>
<keyword evidence="2" id="KW-0732">Signal</keyword>
<evidence type="ECO:0000313" key="4">
    <source>
        <dbReference type="Proteomes" id="UP001341840"/>
    </source>
</evidence>
<proteinExistence type="predicted"/>
<comment type="caution">
    <text evidence="3">The sequence shown here is derived from an EMBL/GenBank/DDBJ whole genome shotgun (WGS) entry which is preliminary data.</text>
</comment>